<dbReference type="Proteomes" id="UP001595990">
    <property type="component" value="Unassembled WGS sequence"/>
</dbReference>
<proteinExistence type="predicted"/>
<evidence type="ECO:0000313" key="2">
    <source>
        <dbReference type="Proteomes" id="UP001595990"/>
    </source>
</evidence>
<name>A0ABV9BQH9_9ACTN</name>
<comment type="caution">
    <text evidence="1">The sequence shown here is derived from an EMBL/GenBank/DDBJ whole genome shotgun (WGS) entry which is preliminary data.</text>
</comment>
<keyword evidence="2" id="KW-1185">Reference proteome</keyword>
<accession>A0ABV9BQH9</accession>
<sequence length="45" mass="5081">MRYAYTHFTSDVMLDLAEEQGAVYAGRPYWGSGQGEDPGMRKLQP</sequence>
<evidence type="ECO:0000313" key="1">
    <source>
        <dbReference type="EMBL" id="MFC4516340.1"/>
    </source>
</evidence>
<gene>
    <name evidence="1" type="ORF">ACFPEN_25795</name>
</gene>
<dbReference type="EMBL" id="JBHSFS010000013">
    <property type="protein sequence ID" value="MFC4516340.1"/>
    <property type="molecule type" value="Genomic_DNA"/>
</dbReference>
<protein>
    <submittedName>
        <fullName evidence="1">Uncharacterized protein</fullName>
    </submittedName>
</protein>
<dbReference type="RefSeq" id="WP_189456776.1">
    <property type="nucleotide sequence ID" value="NZ_JBHSFS010000013.1"/>
</dbReference>
<organism evidence="1 2">
    <name type="scientific">Streptomyces ehimensis</name>
    <dbReference type="NCBI Taxonomy" id="68195"/>
    <lineage>
        <taxon>Bacteria</taxon>
        <taxon>Bacillati</taxon>
        <taxon>Actinomycetota</taxon>
        <taxon>Actinomycetes</taxon>
        <taxon>Kitasatosporales</taxon>
        <taxon>Streptomycetaceae</taxon>
        <taxon>Streptomyces</taxon>
    </lineage>
</organism>
<reference evidence="2" key="1">
    <citation type="journal article" date="2019" name="Int. J. Syst. Evol. Microbiol.">
        <title>The Global Catalogue of Microorganisms (GCM) 10K type strain sequencing project: providing services to taxonomists for standard genome sequencing and annotation.</title>
        <authorList>
            <consortium name="The Broad Institute Genomics Platform"/>
            <consortium name="The Broad Institute Genome Sequencing Center for Infectious Disease"/>
            <person name="Wu L."/>
            <person name="Ma J."/>
        </authorList>
    </citation>
    <scope>NUCLEOTIDE SEQUENCE [LARGE SCALE GENOMIC DNA]</scope>
    <source>
        <strain evidence="2">CECT 8064</strain>
    </source>
</reference>